<proteinExistence type="inferred from homology"/>
<dbReference type="GO" id="GO:0009986">
    <property type="term" value="C:cell surface"/>
    <property type="evidence" value="ECO:0007669"/>
    <property type="project" value="Ensembl"/>
</dbReference>
<keyword evidence="7" id="KW-1015">Disulfide bond</keyword>
<feature type="transmembrane region" description="Helical" evidence="13">
    <location>
        <begin position="423"/>
        <end position="449"/>
    </location>
</feature>
<keyword evidence="4 13" id="KW-1133">Transmembrane helix</keyword>
<dbReference type="PRINTS" id="PR00237">
    <property type="entry name" value="GPCRRHODOPSN"/>
</dbReference>
<name>A0A8C5SKA0_LATLA</name>
<evidence type="ECO:0000313" key="15">
    <source>
        <dbReference type="Ensembl" id="ENSLLTP00000018911.1"/>
    </source>
</evidence>
<feature type="compositionally biased region" description="Basic and acidic residues" evidence="12">
    <location>
        <begin position="113"/>
        <end position="124"/>
    </location>
</feature>
<feature type="domain" description="G-protein coupled receptors family 1 profile" evidence="14">
    <location>
        <begin position="194"/>
        <end position="446"/>
    </location>
</feature>
<comment type="subcellular location">
    <subcellularLocation>
        <location evidence="1">Cell membrane</location>
        <topology evidence="1">Multi-pass membrane protein</topology>
    </subcellularLocation>
</comment>
<evidence type="ECO:0000256" key="8">
    <source>
        <dbReference type="ARBA" id="ARBA00023170"/>
    </source>
</evidence>
<dbReference type="PANTHER" id="PTHR24226">
    <property type="entry name" value="G-PROTEIN COUPLED RECEPTOR 182 AND ESTROGEN RECEPTOR 1"/>
    <property type="match status" value="1"/>
</dbReference>
<comment type="similarity">
    <text evidence="11">Belongs to the G-protein coupled receptor 1 family.</text>
</comment>
<feature type="region of interest" description="Disordered" evidence="12">
    <location>
        <begin position="92"/>
        <end position="127"/>
    </location>
</feature>
<dbReference type="GO" id="GO:0005886">
    <property type="term" value="C:plasma membrane"/>
    <property type="evidence" value="ECO:0007669"/>
    <property type="project" value="UniProtKB-SubCell"/>
</dbReference>
<feature type="transmembrane region" description="Helical" evidence="13">
    <location>
        <begin position="215"/>
        <end position="240"/>
    </location>
</feature>
<evidence type="ECO:0000256" key="11">
    <source>
        <dbReference type="RuleBase" id="RU000688"/>
    </source>
</evidence>
<dbReference type="SUPFAM" id="SSF81321">
    <property type="entry name" value="Family A G protein-coupled receptor-like"/>
    <property type="match status" value="1"/>
</dbReference>
<dbReference type="GO" id="GO:0006935">
    <property type="term" value="P:chemotaxis"/>
    <property type="evidence" value="ECO:0007669"/>
    <property type="project" value="InterPro"/>
</dbReference>
<evidence type="ECO:0000256" key="7">
    <source>
        <dbReference type="ARBA" id="ARBA00023157"/>
    </source>
</evidence>
<dbReference type="GO" id="GO:0070374">
    <property type="term" value="P:positive regulation of ERK1 and ERK2 cascade"/>
    <property type="evidence" value="ECO:0007669"/>
    <property type="project" value="Ensembl"/>
</dbReference>
<evidence type="ECO:0000259" key="14">
    <source>
        <dbReference type="PROSITE" id="PS50262"/>
    </source>
</evidence>
<reference evidence="15" key="1">
    <citation type="submission" date="2025-08" db="UniProtKB">
        <authorList>
            <consortium name="Ensembl"/>
        </authorList>
    </citation>
    <scope>IDENTIFICATION</scope>
</reference>
<reference evidence="15" key="2">
    <citation type="submission" date="2025-09" db="UniProtKB">
        <authorList>
            <consortium name="Ensembl"/>
        </authorList>
    </citation>
    <scope>IDENTIFICATION</scope>
</reference>
<dbReference type="InterPro" id="IPR000276">
    <property type="entry name" value="GPCR_Rhodpsn"/>
</dbReference>
<protein>
    <submittedName>
        <fullName evidence="15">Atypical chemokine receptor 3</fullName>
    </submittedName>
</protein>
<dbReference type="InterPro" id="IPR017452">
    <property type="entry name" value="GPCR_Rhodpsn_7TM"/>
</dbReference>
<dbReference type="GO" id="GO:0016494">
    <property type="term" value="F:C-X-C chemokine receptor activity"/>
    <property type="evidence" value="ECO:0007669"/>
    <property type="project" value="Ensembl"/>
</dbReference>
<dbReference type="GO" id="GO:0005905">
    <property type="term" value="C:clathrin-coated pit"/>
    <property type="evidence" value="ECO:0007669"/>
    <property type="project" value="Ensembl"/>
</dbReference>
<dbReference type="GO" id="GO:0031623">
    <property type="term" value="P:receptor internalization"/>
    <property type="evidence" value="ECO:0007669"/>
    <property type="project" value="Ensembl"/>
</dbReference>
<keyword evidence="9" id="KW-0325">Glycoprotein</keyword>
<dbReference type="CDD" id="cd14987">
    <property type="entry name" value="7tmA_ACKR3_CXCR7"/>
    <property type="match status" value="1"/>
</dbReference>
<dbReference type="GO" id="GO:0021557">
    <property type="term" value="P:oculomotor nerve development"/>
    <property type="evidence" value="ECO:0007669"/>
    <property type="project" value="Ensembl"/>
</dbReference>
<feature type="transmembrane region" description="Helical" evidence="13">
    <location>
        <begin position="293"/>
        <end position="310"/>
    </location>
</feature>
<feature type="transmembrane region" description="Helical" evidence="13">
    <location>
        <begin position="175"/>
        <end position="203"/>
    </location>
</feature>
<dbReference type="GO" id="GO:0019958">
    <property type="term" value="F:C-X-C chemokine binding"/>
    <property type="evidence" value="ECO:0007669"/>
    <property type="project" value="Ensembl"/>
</dbReference>
<dbReference type="Ensembl" id="ENSLLTT00000019616.1">
    <property type="protein sequence ID" value="ENSLLTP00000018911.1"/>
    <property type="gene ID" value="ENSLLTG00000014273.1"/>
</dbReference>
<evidence type="ECO:0000256" key="10">
    <source>
        <dbReference type="ARBA" id="ARBA00023224"/>
    </source>
</evidence>
<dbReference type="PROSITE" id="PS00237">
    <property type="entry name" value="G_PROTEIN_RECEP_F1_1"/>
    <property type="match status" value="1"/>
</dbReference>
<keyword evidence="16" id="KW-1185">Reference proteome</keyword>
<evidence type="ECO:0000256" key="2">
    <source>
        <dbReference type="ARBA" id="ARBA00022475"/>
    </source>
</evidence>
<accession>A0A8C5SKA0</accession>
<dbReference type="GO" id="GO:1902230">
    <property type="term" value="P:negative regulation of intrinsic apoptotic signaling pathway in response to DNA damage"/>
    <property type="evidence" value="ECO:0007669"/>
    <property type="project" value="Ensembl"/>
</dbReference>
<feature type="transmembrane region" description="Helical" evidence="13">
    <location>
        <begin position="252"/>
        <end position="273"/>
    </location>
</feature>
<evidence type="ECO:0000256" key="3">
    <source>
        <dbReference type="ARBA" id="ARBA00022692"/>
    </source>
</evidence>
<dbReference type="FunFam" id="1.20.1070.10:FF:000141">
    <property type="entry name" value="atypical chemokine receptor 3"/>
    <property type="match status" value="1"/>
</dbReference>
<dbReference type="GO" id="GO:0001570">
    <property type="term" value="P:vasculogenesis"/>
    <property type="evidence" value="ECO:0007669"/>
    <property type="project" value="InterPro"/>
</dbReference>
<evidence type="ECO:0000313" key="16">
    <source>
        <dbReference type="Proteomes" id="UP000694406"/>
    </source>
</evidence>
<keyword evidence="10 11" id="KW-0807">Transducer</keyword>
<dbReference type="GO" id="GO:0005044">
    <property type="term" value="F:scavenger receptor activity"/>
    <property type="evidence" value="ECO:0007669"/>
    <property type="project" value="Ensembl"/>
</dbReference>
<dbReference type="PRINTS" id="PR00646">
    <property type="entry name" value="RDC1ORPHANR"/>
</dbReference>
<keyword evidence="6 13" id="KW-0472">Membrane</keyword>
<feature type="transmembrane region" description="Helical" evidence="13">
    <location>
        <begin position="348"/>
        <end position="372"/>
    </location>
</feature>
<evidence type="ECO:0000256" key="12">
    <source>
        <dbReference type="SAM" id="MobiDB-lite"/>
    </source>
</evidence>
<keyword evidence="5 11" id="KW-0297">G-protein coupled receptor</keyword>
<dbReference type="PROSITE" id="PS50262">
    <property type="entry name" value="G_PROTEIN_RECEP_F1_2"/>
    <property type="match status" value="1"/>
</dbReference>
<dbReference type="Proteomes" id="UP000694406">
    <property type="component" value="Unplaced"/>
</dbReference>
<evidence type="ECO:0000256" key="1">
    <source>
        <dbReference type="ARBA" id="ARBA00004651"/>
    </source>
</evidence>
<dbReference type="GeneTree" id="ENSGT01130000278323"/>
<dbReference type="GO" id="GO:0005768">
    <property type="term" value="C:endosome"/>
    <property type="evidence" value="ECO:0007669"/>
    <property type="project" value="Ensembl"/>
</dbReference>
<dbReference type="GO" id="GO:0015026">
    <property type="term" value="F:coreceptor activity"/>
    <property type="evidence" value="ECO:0007669"/>
    <property type="project" value="InterPro"/>
</dbReference>
<dbReference type="InterPro" id="IPR001416">
    <property type="entry name" value="ACKR3"/>
</dbReference>
<sequence length="493" mass="55795">MEVRLAQRRTLRGGGSGILGAFYVGLFPPRGQDADGSGPARRKKTQFAASALFGAKAPGRRRRRQQEEPISRAAIYRRLFEAESYIIGEEAGQRRQSLAKPPGRGEAAPCARQEGKRRPRDSFHQKSSAMNTIDMPPIFNLVDVENLNETNVTCNNGECITVDSLLCPNVLNKTALLYTLSFLYIFIFMIGLVANFVVVWMNFQTKLTGYETHLYIFNLAVADLCVIITLPIWVVSFVQHSQWNMGEISCKIAHLVFSINLYGSIFFLTCMSVDRYLSVAFFKPASSVKKKRLRCCICILVWLFAFFAALPDTYYLKTVSSNNETYCRPAYPEETAKEWLAGIELTSVILGFVIPFPVIAISNCLLAAAVLASNDQERKRNVKIIFSYVLVFLVCWLPYHIVVLLDFLLAFHFIPFSCQMENFLYAALHVTQCFSLVHCCINPILYSFINQNYKYELMKAFIFKYSAKTGLTKLIDTSKVSETEYSALEQNAK</sequence>
<dbReference type="Gene3D" id="1.20.1070.10">
    <property type="entry name" value="Rhodopsin 7-helix transmembrane proteins"/>
    <property type="match status" value="1"/>
</dbReference>
<evidence type="ECO:0000256" key="6">
    <source>
        <dbReference type="ARBA" id="ARBA00023136"/>
    </source>
</evidence>
<dbReference type="PANTHER" id="PTHR24226:SF5">
    <property type="entry name" value="CHEMOKINE (C-X-C MOTIF) RECEPTOR 7"/>
    <property type="match status" value="1"/>
</dbReference>
<keyword evidence="3 11" id="KW-0812">Transmembrane</keyword>
<evidence type="ECO:0000256" key="13">
    <source>
        <dbReference type="SAM" id="Phobius"/>
    </source>
</evidence>
<dbReference type="Pfam" id="PF00001">
    <property type="entry name" value="7tm_1"/>
    <property type="match status" value="1"/>
</dbReference>
<dbReference type="InterPro" id="IPR047143">
    <property type="entry name" value="GPER1-like"/>
</dbReference>
<gene>
    <name evidence="15" type="primary">ACKR3</name>
</gene>
<keyword evidence="8 11" id="KW-0675">Receptor</keyword>
<keyword evidence="2" id="KW-1003">Cell membrane</keyword>
<organism evidence="15 16">
    <name type="scientific">Laticauda laticaudata</name>
    <name type="common">Blue-ringed sea krait</name>
    <name type="synonym">Blue-lipped sea krait</name>
    <dbReference type="NCBI Taxonomy" id="8630"/>
    <lineage>
        <taxon>Eukaryota</taxon>
        <taxon>Metazoa</taxon>
        <taxon>Chordata</taxon>
        <taxon>Craniata</taxon>
        <taxon>Vertebrata</taxon>
        <taxon>Euteleostomi</taxon>
        <taxon>Lepidosauria</taxon>
        <taxon>Squamata</taxon>
        <taxon>Bifurcata</taxon>
        <taxon>Unidentata</taxon>
        <taxon>Episquamata</taxon>
        <taxon>Toxicofera</taxon>
        <taxon>Serpentes</taxon>
        <taxon>Colubroidea</taxon>
        <taxon>Elapidae</taxon>
        <taxon>Laticaudinae</taxon>
        <taxon>Laticauda</taxon>
    </lineage>
</organism>
<dbReference type="GO" id="GO:0001525">
    <property type="term" value="P:angiogenesis"/>
    <property type="evidence" value="ECO:0007669"/>
    <property type="project" value="InterPro"/>
</dbReference>
<evidence type="ECO:0000256" key="9">
    <source>
        <dbReference type="ARBA" id="ARBA00023180"/>
    </source>
</evidence>
<evidence type="ECO:0000256" key="5">
    <source>
        <dbReference type="ARBA" id="ARBA00023040"/>
    </source>
</evidence>
<feature type="transmembrane region" description="Helical" evidence="13">
    <location>
        <begin position="384"/>
        <end position="411"/>
    </location>
</feature>
<dbReference type="AlphaFoldDB" id="A0A8C5SKA0"/>
<evidence type="ECO:0000256" key="4">
    <source>
        <dbReference type="ARBA" id="ARBA00022989"/>
    </source>
</evidence>